<dbReference type="Gene3D" id="1.10.720.160">
    <property type="match status" value="1"/>
</dbReference>
<dbReference type="CDD" id="cd24079">
    <property type="entry name" value="ASKHA_NBD_PG1100-like"/>
    <property type="match status" value="1"/>
</dbReference>
<keyword evidence="1" id="KW-0418">Kinase</keyword>
<dbReference type="AlphaFoldDB" id="A0A4S3M2Q3"/>
<protein>
    <submittedName>
        <fullName evidence="1">N-acetylglucosamine kinase</fullName>
    </submittedName>
</protein>
<dbReference type="Proteomes" id="UP000305939">
    <property type="component" value="Unassembled WGS sequence"/>
</dbReference>
<dbReference type="RefSeq" id="WP_136334455.1">
    <property type="nucleotide sequence ID" value="NZ_QXMP01000004.1"/>
</dbReference>
<organism evidence="1 2">
    <name type="scientific">Robertkochia marina</name>
    <dbReference type="NCBI Taxonomy" id="1227945"/>
    <lineage>
        <taxon>Bacteria</taxon>
        <taxon>Pseudomonadati</taxon>
        <taxon>Bacteroidota</taxon>
        <taxon>Flavobacteriia</taxon>
        <taxon>Flavobacteriales</taxon>
        <taxon>Flavobacteriaceae</taxon>
        <taxon>Robertkochia</taxon>
    </lineage>
</organism>
<reference evidence="1 2" key="1">
    <citation type="submission" date="2019-04" db="EMBL/GenBank/DDBJ databases">
        <title>Draft genome sequence of Robertkochia marina CC-AMO-30D.</title>
        <authorList>
            <person name="Hameed A."/>
            <person name="Lin S.-Y."/>
            <person name="Shahina M."/>
            <person name="Lai W.-A."/>
            <person name="Young C.-C."/>
        </authorList>
    </citation>
    <scope>NUCLEOTIDE SEQUENCE [LARGE SCALE GENOMIC DNA]</scope>
    <source>
        <strain evidence="1 2">CC-AMO-30D</strain>
    </source>
</reference>
<accession>A0A4S3M2Q3</accession>
<name>A0A4S3M2Q3_9FLAO</name>
<proteinExistence type="predicted"/>
<dbReference type="GO" id="GO:0016301">
    <property type="term" value="F:kinase activity"/>
    <property type="evidence" value="ECO:0007669"/>
    <property type="project" value="UniProtKB-KW"/>
</dbReference>
<keyword evidence="2" id="KW-1185">Reference proteome</keyword>
<dbReference type="SUPFAM" id="SSF53067">
    <property type="entry name" value="Actin-like ATPase domain"/>
    <property type="match status" value="2"/>
</dbReference>
<gene>
    <name evidence="1" type="ORF">E7Z59_01125</name>
</gene>
<dbReference type="Gene3D" id="3.30.420.40">
    <property type="match status" value="2"/>
</dbReference>
<dbReference type="EMBL" id="SSMC01000001">
    <property type="protein sequence ID" value="THD68965.1"/>
    <property type="molecule type" value="Genomic_DNA"/>
</dbReference>
<comment type="caution">
    <text evidence="1">The sequence shown here is derived from an EMBL/GenBank/DDBJ whole genome shotgun (WGS) entry which is preliminary data.</text>
</comment>
<evidence type="ECO:0000313" key="2">
    <source>
        <dbReference type="Proteomes" id="UP000305939"/>
    </source>
</evidence>
<evidence type="ECO:0000313" key="1">
    <source>
        <dbReference type="EMBL" id="THD68965.1"/>
    </source>
</evidence>
<dbReference type="OrthoDB" id="871343at2"/>
<sequence>MIVIADGGSTKCDWILFDANGSTRFKVRTKGLNPSMLKRKEIEERLYESQDLADFRRMVTGVYFYGAGCGTPKYAALLEKGLAAFFENAMPVRVREDLAGAVYSCTAEPAVVAILGTGSNCCYFNGTDIEVRMPSLGYTLMDDASGNHLGKLLLRAFYFKQMPADLEGLFRAEFKLKPAKVKKHLYKKTYPNAYLASFAPFALGHQEHPFMQGLLRSAFTSFIETHLGFYTEECREVPVHFVGSVAYHARKLISAMLEEKGMIPGKFIRRPIDGLLEYHRDHHEPFSGDSPLK</sequence>
<keyword evidence="1" id="KW-0808">Transferase</keyword>
<dbReference type="InterPro" id="IPR043129">
    <property type="entry name" value="ATPase_NBD"/>
</dbReference>